<proteinExistence type="predicted"/>
<reference evidence="1" key="2">
    <citation type="submission" date="2025-09" db="UniProtKB">
        <authorList>
            <consortium name="EnsemblPlants"/>
        </authorList>
    </citation>
    <scope>IDENTIFICATION</scope>
</reference>
<organism evidence="1 2">
    <name type="scientific">Avena sativa</name>
    <name type="common">Oat</name>
    <dbReference type="NCBI Taxonomy" id="4498"/>
    <lineage>
        <taxon>Eukaryota</taxon>
        <taxon>Viridiplantae</taxon>
        <taxon>Streptophyta</taxon>
        <taxon>Embryophyta</taxon>
        <taxon>Tracheophyta</taxon>
        <taxon>Spermatophyta</taxon>
        <taxon>Magnoliopsida</taxon>
        <taxon>Liliopsida</taxon>
        <taxon>Poales</taxon>
        <taxon>Poaceae</taxon>
        <taxon>BOP clade</taxon>
        <taxon>Pooideae</taxon>
        <taxon>Poodae</taxon>
        <taxon>Poeae</taxon>
        <taxon>Poeae Chloroplast Group 1 (Aveneae type)</taxon>
        <taxon>Aveninae</taxon>
        <taxon>Avena</taxon>
    </lineage>
</organism>
<dbReference type="EnsemblPlants" id="AVESA.00010b.r2.6CG1137930.1">
    <property type="protein sequence ID" value="AVESA.00010b.r2.6CG1137930.1.CDS.1"/>
    <property type="gene ID" value="AVESA.00010b.r2.6CG1137930"/>
</dbReference>
<protein>
    <submittedName>
        <fullName evidence="1">Uncharacterized protein</fullName>
    </submittedName>
</protein>
<reference evidence="1" key="1">
    <citation type="submission" date="2021-05" db="EMBL/GenBank/DDBJ databases">
        <authorList>
            <person name="Scholz U."/>
            <person name="Mascher M."/>
            <person name="Fiebig A."/>
        </authorList>
    </citation>
    <scope>NUCLEOTIDE SEQUENCE [LARGE SCALE GENOMIC DNA]</scope>
</reference>
<evidence type="ECO:0000313" key="1">
    <source>
        <dbReference type="EnsemblPlants" id="AVESA.00010b.r2.6CG1137930.1.CDS.1"/>
    </source>
</evidence>
<keyword evidence="2" id="KW-1185">Reference proteome</keyword>
<dbReference type="Proteomes" id="UP001732700">
    <property type="component" value="Chromosome 6C"/>
</dbReference>
<accession>A0ACD5ZC44</accession>
<evidence type="ECO:0000313" key="2">
    <source>
        <dbReference type="Proteomes" id="UP001732700"/>
    </source>
</evidence>
<name>A0ACD5ZC44_AVESA</name>
<sequence>MPRDRLLLPQKSASVLDGQEPHKLELQVPGGNTGLWPVDMLFDRIGQMYLYTGWKQFTHAHEIEAGHFLIFKYDGNGVLVVIVFDETMCWRHYHNDDDE</sequence>